<accession>A0AAV4A1U4</accession>
<feature type="non-terminal residue" evidence="2">
    <location>
        <position position="1"/>
    </location>
</feature>
<comment type="caution">
    <text evidence="2">The sequence shown here is derived from an EMBL/GenBank/DDBJ whole genome shotgun (WGS) entry which is preliminary data.</text>
</comment>
<evidence type="ECO:0000313" key="2">
    <source>
        <dbReference type="EMBL" id="GFO05186.1"/>
    </source>
</evidence>
<name>A0AAV4A1U4_9GAST</name>
<reference evidence="2 3" key="1">
    <citation type="journal article" date="2021" name="Elife">
        <title>Chloroplast acquisition without the gene transfer in kleptoplastic sea slugs, Plakobranchus ocellatus.</title>
        <authorList>
            <person name="Maeda T."/>
            <person name="Takahashi S."/>
            <person name="Yoshida T."/>
            <person name="Shimamura S."/>
            <person name="Takaki Y."/>
            <person name="Nagai Y."/>
            <person name="Toyoda A."/>
            <person name="Suzuki Y."/>
            <person name="Arimoto A."/>
            <person name="Ishii H."/>
            <person name="Satoh N."/>
            <person name="Nishiyama T."/>
            <person name="Hasebe M."/>
            <person name="Maruyama T."/>
            <person name="Minagawa J."/>
            <person name="Obokata J."/>
            <person name="Shigenobu S."/>
        </authorList>
    </citation>
    <scope>NUCLEOTIDE SEQUENCE [LARGE SCALE GENOMIC DNA]</scope>
</reference>
<evidence type="ECO:0000256" key="1">
    <source>
        <dbReference type="SAM" id="MobiDB-lite"/>
    </source>
</evidence>
<evidence type="ECO:0000313" key="3">
    <source>
        <dbReference type="Proteomes" id="UP000735302"/>
    </source>
</evidence>
<dbReference type="AlphaFoldDB" id="A0AAV4A1U4"/>
<proteinExistence type="predicted"/>
<gene>
    <name evidence="2" type="ORF">PoB_003169100</name>
</gene>
<keyword evidence="3" id="KW-1185">Reference proteome</keyword>
<organism evidence="2 3">
    <name type="scientific">Plakobranchus ocellatus</name>
    <dbReference type="NCBI Taxonomy" id="259542"/>
    <lineage>
        <taxon>Eukaryota</taxon>
        <taxon>Metazoa</taxon>
        <taxon>Spiralia</taxon>
        <taxon>Lophotrochozoa</taxon>
        <taxon>Mollusca</taxon>
        <taxon>Gastropoda</taxon>
        <taxon>Heterobranchia</taxon>
        <taxon>Euthyneura</taxon>
        <taxon>Panpulmonata</taxon>
        <taxon>Sacoglossa</taxon>
        <taxon>Placobranchoidea</taxon>
        <taxon>Plakobranchidae</taxon>
        <taxon>Plakobranchus</taxon>
    </lineage>
</organism>
<sequence>SFRGVDGSSGGAVGYQVRGPSFESQSGPSQFFIASLCPPGTKLVARSLTVKKPYTKNNQDPTPDSPMLGLRLGPTLLTFTI</sequence>
<feature type="region of interest" description="Disordered" evidence="1">
    <location>
        <begin position="1"/>
        <end position="21"/>
    </location>
</feature>
<protein>
    <submittedName>
        <fullName evidence="2">Uncharacterized protein</fullName>
    </submittedName>
</protein>
<dbReference type="EMBL" id="BLXT01003747">
    <property type="protein sequence ID" value="GFO05186.1"/>
    <property type="molecule type" value="Genomic_DNA"/>
</dbReference>
<dbReference type="Proteomes" id="UP000735302">
    <property type="component" value="Unassembled WGS sequence"/>
</dbReference>